<feature type="region of interest" description="Disordered" evidence="1">
    <location>
        <begin position="90"/>
        <end position="116"/>
    </location>
</feature>
<dbReference type="Proteomes" id="UP000014540">
    <property type="component" value="Unassembled WGS sequence"/>
</dbReference>
<dbReference type="AlphaFoldDB" id="S3VCP3"/>
<dbReference type="RefSeq" id="WP_016550711.1">
    <property type="nucleotide sequence ID" value="NZ_AKWZ02000010.1"/>
</dbReference>
<evidence type="ECO:0000313" key="2">
    <source>
        <dbReference type="EMBL" id="EPG74255.1"/>
    </source>
</evidence>
<name>S3VCP3_9LEPT</name>
<feature type="region of interest" description="Disordered" evidence="1">
    <location>
        <begin position="136"/>
        <end position="172"/>
    </location>
</feature>
<sequence length="172" mass="20125">MKIHRNIINILLMFFLSVILPGCRGMNLQNFRNITFEKTCNWLDLFCGKVKVVPDLSDCDPFHEEYEGYSHYIDRGVLKDEYKIREYAKPSKEPIDPLEPLPKKRELDRDTRTDYGNNMRLDSKKLFERYDIAAGRKADYRRSEHPCSPVEGDGRPKVNYSEPNKETGGAKF</sequence>
<comment type="caution">
    <text evidence="2">The sequence shown here is derived from an EMBL/GenBank/DDBJ whole genome shotgun (WGS) entry which is preliminary data.</text>
</comment>
<dbReference type="EMBL" id="AKWZ02000010">
    <property type="protein sequence ID" value="EPG74255.1"/>
    <property type="molecule type" value="Genomic_DNA"/>
</dbReference>
<feature type="compositionally biased region" description="Basic and acidic residues" evidence="1">
    <location>
        <begin position="136"/>
        <end position="145"/>
    </location>
</feature>
<accession>S3VCP3</accession>
<reference evidence="2" key="1">
    <citation type="submission" date="2013-04" db="EMBL/GenBank/DDBJ databases">
        <authorList>
            <person name="Harkins D.M."/>
            <person name="Durkin A.S."/>
            <person name="Selengut J.D."/>
            <person name="Sanka R."/>
            <person name="DePew J."/>
            <person name="Purushe J."/>
            <person name="Ahmed A."/>
            <person name="van der Linden H."/>
            <person name="Goris M.G.A."/>
            <person name="Hartskeerl R.A."/>
            <person name="Vinetz J.M."/>
            <person name="Sutton G.G."/>
            <person name="Nelson W.C."/>
            <person name="Fouts D.E."/>
        </authorList>
    </citation>
    <scope>NUCLEOTIDE SEQUENCE [LARGE SCALE GENOMIC DNA]</scope>
    <source>
        <strain evidence="2">BUT 6</strain>
    </source>
</reference>
<proteinExistence type="predicted"/>
<evidence type="ECO:0000313" key="3">
    <source>
        <dbReference type="Proteomes" id="UP000014540"/>
    </source>
</evidence>
<organism evidence="2 3">
    <name type="scientific">Leptospira fainei serovar Hurstbridge str. BUT 6</name>
    <dbReference type="NCBI Taxonomy" id="1193011"/>
    <lineage>
        <taxon>Bacteria</taxon>
        <taxon>Pseudomonadati</taxon>
        <taxon>Spirochaetota</taxon>
        <taxon>Spirochaetia</taxon>
        <taxon>Leptospirales</taxon>
        <taxon>Leptospiraceae</taxon>
        <taxon>Leptospira</taxon>
    </lineage>
</organism>
<feature type="compositionally biased region" description="Basic and acidic residues" evidence="1">
    <location>
        <begin position="90"/>
        <end position="113"/>
    </location>
</feature>
<evidence type="ECO:0008006" key="4">
    <source>
        <dbReference type="Google" id="ProtNLM"/>
    </source>
</evidence>
<evidence type="ECO:0000256" key="1">
    <source>
        <dbReference type="SAM" id="MobiDB-lite"/>
    </source>
</evidence>
<gene>
    <name evidence="2" type="ORF">LEP1GSC058_3389</name>
</gene>
<dbReference type="OrthoDB" id="326204at2"/>
<dbReference type="STRING" id="1193011.LEP1GSC058_3389"/>
<protein>
    <recommendedName>
        <fullName evidence="4">Lipoprotein</fullName>
    </recommendedName>
</protein>
<keyword evidence="3" id="KW-1185">Reference proteome</keyword>